<evidence type="ECO:0000313" key="2">
    <source>
        <dbReference type="Proteomes" id="UP000789375"/>
    </source>
</evidence>
<name>A0A9N9E2F5_FUNMO</name>
<dbReference type="EMBL" id="CAJVPP010005197">
    <property type="protein sequence ID" value="CAG8661489.1"/>
    <property type="molecule type" value="Genomic_DNA"/>
</dbReference>
<gene>
    <name evidence="1" type="ORF">FMOSSE_LOCUS11963</name>
</gene>
<protein>
    <submittedName>
        <fullName evidence="1">4102_t:CDS:1</fullName>
    </submittedName>
</protein>
<reference evidence="1" key="1">
    <citation type="submission" date="2021-06" db="EMBL/GenBank/DDBJ databases">
        <authorList>
            <person name="Kallberg Y."/>
            <person name="Tangrot J."/>
            <person name="Rosling A."/>
        </authorList>
    </citation>
    <scope>NUCLEOTIDE SEQUENCE</scope>
    <source>
        <strain evidence="1">87-6 pot B 2015</strain>
    </source>
</reference>
<evidence type="ECO:0000313" key="1">
    <source>
        <dbReference type="EMBL" id="CAG8661489.1"/>
    </source>
</evidence>
<dbReference type="Proteomes" id="UP000789375">
    <property type="component" value="Unassembled WGS sequence"/>
</dbReference>
<sequence>MSNPTSTKNINILFLDASIKVNIFKFIYSPFNLALSCKAWSNIANDPYAKTEWLLQQFGRAHAFFHGIRLGPTFINKNVCQSLFAKRAIFSRYFVQRLLMHYGKFDLTLIDLRIENNVNQSGAGLERQKYLNPWASNLPLEVFLHLLKEGKDQFGNQFHEKGNDMELFHFLSAGPHVIKYAPDVLEKNLETIEDLILYKRFVPFPPRPKTLQSGNEEYPPKDGYENNRQLNVMARAILLRPELTELWKKVGYVDICSDINEPVLEGAMLILFPPSPPTGWIRPPVEKVVMRLNELIELGFELSDNVVINILQTFEHRLGDIGEIIWNAITTIRTGENRFSFFWGLFQEAFEPMRCYKKLIILNFLKSRSEEHELIVKQIVEQRFNNENVNNLEFRTRRRSLIFSAKIYEFILNTYGIGSELALMCFKEIFFLKIYHDDPLNASSTQSTTELNAIYDFYMQRLNTYQKT</sequence>
<organism evidence="1 2">
    <name type="scientific">Funneliformis mosseae</name>
    <name type="common">Endomycorrhizal fungus</name>
    <name type="synonym">Glomus mosseae</name>
    <dbReference type="NCBI Taxonomy" id="27381"/>
    <lineage>
        <taxon>Eukaryota</taxon>
        <taxon>Fungi</taxon>
        <taxon>Fungi incertae sedis</taxon>
        <taxon>Mucoromycota</taxon>
        <taxon>Glomeromycotina</taxon>
        <taxon>Glomeromycetes</taxon>
        <taxon>Glomerales</taxon>
        <taxon>Glomeraceae</taxon>
        <taxon>Funneliformis</taxon>
    </lineage>
</organism>
<accession>A0A9N9E2F5</accession>
<proteinExistence type="predicted"/>
<comment type="caution">
    <text evidence="1">The sequence shown here is derived from an EMBL/GenBank/DDBJ whole genome shotgun (WGS) entry which is preliminary data.</text>
</comment>
<dbReference type="AlphaFoldDB" id="A0A9N9E2F5"/>
<keyword evidence="2" id="KW-1185">Reference proteome</keyword>